<name>A0ABS6CPZ4_9ACTN</name>
<proteinExistence type="predicted"/>
<dbReference type="EMBL" id="JAHLEM010000517">
    <property type="protein sequence ID" value="MBU3868992.1"/>
    <property type="molecule type" value="Genomic_DNA"/>
</dbReference>
<dbReference type="SMART" id="SM00240">
    <property type="entry name" value="FHA"/>
    <property type="match status" value="1"/>
</dbReference>
<accession>A0ABS6CPZ4</accession>
<protein>
    <submittedName>
        <fullName evidence="3">FHA domain-containing protein</fullName>
    </submittedName>
</protein>
<evidence type="ECO:0000259" key="2">
    <source>
        <dbReference type="PROSITE" id="PS50006"/>
    </source>
</evidence>
<dbReference type="PROSITE" id="PS50006">
    <property type="entry name" value="FHA_DOMAIN"/>
    <property type="match status" value="1"/>
</dbReference>
<reference evidence="3 4" key="1">
    <citation type="submission" date="2021-06" db="EMBL/GenBank/DDBJ databases">
        <authorList>
            <person name="Pan X."/>
        </authorList>
    </citation>
    <scope>NUCLEOTIDE SEQUENCE [LARGE SCALE GENOMIC DNA]</scope>
    <source>
        <strain evidence="3 4">4503</strain>
    </source>
</reference>
<organism evidence="3 4">
    <name type="scientific">Streptomyces niphimycinicus</name>
    <dbReference type="NCBI Taxonomy" id="2842201"/>
    <lineage>
        <taxon>Bacteria</taxon>
        <taxon>Bacillati</taxon>
        <taxon>Actinomycetota</taxon>
        <taxon>Actinomycetes</taxon>
        <taxon>Kitasatosporales</taxon>
        <taxon>Streptomycetaceae</taxon>
        <taxon>Streptomyces</taxon>
    </lineage>
</organism>
<dbReference type="Proteomes" id="UP000720508">
    <property type="component" value="Unassembled WGS sequence"/>
</dbReference>
<evidence type="ECO:0000313" key="3">
    <source>
        <dbReference type="EMBL" id="MBU3868992.1"/>
    </source>
</evidence>
<feature type="domain" description="FHA" evidence="2">
    <location>
        <begin position="21"/>
        <end position="70"/>
    </location>
</feature>
<keyword evidence="4" id="KW-1185">Reference proteome</keyword>
<dbReference type="InterPro" id="IPR000253">
    <property type="entry name" value="FHA_dom"/>
</dbReference>
<dbReference type="PANTHER" id="PTHR23308">
    <property type="entry name" value="NUCLEAR INHIBITOR OF PROTEIN PHOSPHATASE-1"/>
    <property type="match status" value="1"/>
</dbReference>
<feature type="region of interest" description="Disordered" evidence="1">
    <location>
        <begin position="99"/>
        <end position="125"/>
    </location>
</feature>
<dbReference type="Pfam" id="PF00498">
    <property type="entry name" value="FHA"/>
    <property type="match status" value="1"/>
</dbReference>
<evidence type="ECO:0000256" key="1">
    <source>
        <dbReference type="SAM" id="MobiDB-lite"/>
    </source>
</evidence>
<feature type="non-terminal residue" evidence="3">
    <location>
        <position position="125"/>
    </location>
</feature>
<gene>
    <name evidence="3" type="ORF">KN815_34555</name>
</gene>
<evidence type="ECO:0000313" key="4">
    <source>
        <dbReference type="Proteomes" id="UP000720508"/>
    </source>
</evidence>
<comment type="caution">
    <text evidence="3">The sequence shown here is derived from an EMBL/GenBank/DDBJ whole genome shotgun (WGS) entry which is preliminary data.</text>
</comment>
<sequence>MPELVLHANGRTWTLDASRSYTVGRDQQADIPTIDRRVSRRHITIRCVGGTWVIEDLGSANGTFADGRRVQRMEIGHGSIVRLGNFSTGMRLDFTEAAPAPGAAPVNGDQAPAAAQGRTAAAAGA</sequence>
<dbReference type="InterPro" id="IPR050923">
    <property type="entry name" value="Cell_Proc_Reg/RNA_Proc"/>
</dbReference>
<dbReference type="RefSeq" id="WP_216345796.1">
    <property type="nucleotide sequence ID" value="NZ_JAHLEM010000517.1"/>
</dbReference>